<gene>
    <name evidence="2" type="ORF">OS493_000398</name>
</gene>
<comment type="caution">
    <text evidence="2">The sequence shown here is derived from an EMBL/GenBank/DDBJ whole genome shotgun (WGS) entry which is preliminary data.</text>
</comment>
<organism evidence="2 3">
    <name type="scientific">Desmophyllum pertusum</name>
    <dbReference type="NCBI Taxonomy" id="174260"/>
    <lineage>
        <taxon>Eukaryota</taxon>
        <taxon>Metazoa</taxon>
        <taxon>Cnidaria</taxon>
        <taxon>Anthozoa</taxon>
        <taxon>Hexacorallia</taxon>
        <taxon>Scleractinia</taxon>
        <taxon>Caryophylliina</taxon>
        <taxon>Caryophylliidae</taxon>
        <taxon>Desmophyllum</taxon>
    </lineage>
</organism>
<sequence>MTGEGSDGIISFPEFDDLDQIWGTRDPISPKYVMEAGTSQSATSTPSPRSSMTSRSSGASGTSADPGDTCSSEGSDIVAMPKSARKEKGPSQQKGKRSKPADDEDHSTDEELDRAERLFFNKKGKQPDSRHKSTKSRKRDKKAKSDGEEKEEDLYGELIKVQTEALKKMEEEKRQLFDYLRESDNRTQELVLGAI</sequence>
<feature type="region of interest" description="Disordered" evidence="1">
    <location>
        <begin position="1"/>
        <end position="154"/>
    </location>
</feature>
<accession>A0A9X0A7T7</accession>
<evidence type="ECO:0000256" key="1">
    <source>
        <dbReference type="SAM" id="MobiDB-lite"/>
    </source>
</evidence>
<proteinExistence type="predicted"/>
<name>A0A9X0A7T7_9CNID</name>
<keyword evidence="3" id="KW-1185">Reference proteome</keyword>
<feature type="compositionally biased region" description="Basic residues" evidence="1">
    <location>
        <begin position="132"/>
        <end position="142"/>
    </location>
</feature>
<dbReference type="EMBL" id="MU825396">
    <property type="protein sequence ID" value="KAJ7394580.1"/>
    <property type="molecule type" value="Genomic_DNA"/>
</dbReference>
<evidence type="ECO:0000313" key="3">
    <source>
        <dbReference type="Proteomes" id="UP001163046"/>
    </source>
</evidence>
<evidence type="ECO:0000313" key="2">
    <source>
        <dbReference type="EMBL" id="KAJ7394580.1"/>
    </source>
</evidence>
<reference evidence="2" key="1">
    <citation type="submission" date="2023-01" db="EMBL/GenBank/DDBJ databases">
        <title>Genome assembly of the deep-sea coral Lophelia pertusa.</title>
        <authorList>
            <person name="Herrera S."/>
            <person name="Cordes E."/>
        </authorList>
    </citation>
    <scope>NUCLEOTIDE SEQUENCE</scope>
    <source>
        <strain evidence="2">USNM1676648</strain>
        <tissue evidence="2">Polyp</tissue>
    </source>
</reference>
<feature type="compositionally biased region" description="Low complexity" evidence="1">
    <location>
        <begin position="36"/>
        <end position="64"/>
    </location>
</feature>
<dbReference type="Proteomes" id="UP001163046">
    <property type="component" value="Unassembled WGS sequence"/>
</dbReference>
<protein>
    <submittedName>
        <fullName evidence="2">Uncharacterized protein</fullName>
    </submittedName>
</protein>
<feature type="compositionally biased region" description="Acidic residues" evidence="1">
    <location>
        <begin position="102"/>
        <end position="113"/>
    </location>
</feature>
<feature type="compositionally biased region" description="Basic and acidic residues" evidence="1">
    <location>
        <begin position="114"/>
        <end position="131"/>
    </location>
</feature>
<dbReference type="AlphaFoldDB" id="A0A9X0A7T7"/>